<feature type="region of interest" description="Disordered" evidence="1">
    <location>
        <begin position="64"/>
        <end position="104"/>
    </location>
</feature>
<protein>
    <submittedName>
        <fullName evidence="2">Uncharacterized protein</fullName>
    </submittedName>
</protein>
<name>A0AAV9QV72_9TELE</name>
<evidence type="ECO:0000256" key="1">
    <source>
        <dbReference type="SAM" id="MobiDB-lite"/>
    </source>
</evidence>
<reference evidence="2 3" key="1">
    <citation type="submission" date="2021-06" db="EMBL/GenBank/DDBJ databases">
        <authorList>
            <person name="Palmer J.M."/>
        </authorList>
    </citation>
    <scope>NUCLEOTIDE SEQUENCE [LARGE SCALE GENOMIC DNA]</scope>
    <source>
        <strain evidence="2 3">MEX-2019</strain>
        <tissue evidence="2">Muscle</tissue>
    </source>
</reference>
<dbReference type="AlphaFoldDB" id="A0AAV9QV72"/>
<evidence type="ECO:0000313" key="2">
    <source>
        <dbReference type="EMBL" id="KAK5600672.1"/>
    </source>
</evidence>
<sequence length="270" mass="29720">MPSSARCSEATPEELEERLRFFARQIKSFRKTGFLCFSPEQMQRIKQMEEDYEMAVRLLYCRPPSPTPSHKSSAAAAIERPTPRQVSSMLQSFPEGPVGGLPPRPGPEHLLFFLWGVLIELRPDTPQPDSRPDTPQPDSRPDTPQPDSRPDTPQPDSRPDTPQPDSRPDTPQPDSRPDTPQPDSRPDTPQPDPRPDTHSLTPRPDTPQPDSRGPDTPQPDSTPTVARSRKTRLGPQKPSGSRPAPACSSTGALRDASANATEGRDASPSH</sequence>
<accession>A0AAV9QV72</accession>
<feature type="region of interest" description="Disordered" evidence="1">
    <location>
        <begin position="123"/>
        <end position="270"/>
    </location>
</feature>
<organism evidence="2 3">
    <name type="scientific">Crenichthys baileyi</name>
    <name type="common">White River springfish</name>
    <dbReference type="NCBI Taxonomy" id="28760"/>
    <lineage>
        <taxon>Eukaryota</taxon>
        <taxon>Metazoa</taxon>
        <taxon>Chordata</taxon>
        <taxon>Craniata</taxon>
        <taxon>Vertebrata</taxon>
        <taxon>Euteleostomi</taxon>
        <taxon>Actinopterygii</taxon>
        <taxon>Neopterygii</taxon>
        <taxon>Teleostei</taxon>
        <taxon>Neoteleostei</taxon>
        <taxon>Acanthomorphata</taxon>
        <taxon>Ovalentaria</taxon>
        <taxon>Atherinomorphae</taxon>
        <taxon>Cyprinodontiformes</taxon>
        <taxon>Goodeidae</taxon>
        <taxon>Crenichthys</taxon>
    </lineage>
</organism>
<gene>
    <name evidence="2" type="ORF">CRENBAI_013078</name>
</gene>
<evidence type="ECO:0000313" key="3">
    <source>
        <dbReference type="Proteomes" id="UP001311232"/>
    </source>
</evidence>
<dbReference type="EMBL" id="JAHHUM010002845">
    <property type="protein sequence ID" value="KAK5600672.1"/>
    <property type="molecule type" value="Genomic_DNA"/>
</dbReference>
<dbReference type="Proteomes" id="UP001311232">
    <property type="component" value="Unassembled WGS sequence"/>
</dbReference>
<comment type="caution">
    <text evidence="2">The sequence shown here is derived from an EMBL/GenBank/DDBJ whole genome shotgun (WGS) entry which is preliminary data.</text>
</comment>
<proteinExistence type="predicted"/>
<keyword evidence="3" id="KW-1185">Reference proteome</keyword>